<dbReference type="AlphaFoldDB" id="A0A6H1ZMZ1"/>
<evidence type="ECO:0000313" key="1">
    <source>
        <dbReference type="EMBL" id="QJA49286.1"/>
    </source>
</evidence>
<reference evidence="1" key="1">
    <citation type="submission" date="2020-03" db="EMBL/GenBank/DDBJ databases">
        <title>The deep terrestrial virosphere.</title>
        <authorList>
            <person name="Holmfeldt K."/>
            <person name="Nilsson E."/>
            <person name="Simone D."/>
            <person name="Lopez-Fernandez M."/>
            <person name="Wu X."/>
            <person name="de Brujin I."/>
            <person name="Lundin D."/>
            <person name="Andersson A."/>
            <person name="Bertilsson S."/>
            <person name="Dopson M."/>
        </authorList>
    </citation>
    <scope>NUCLEOTIDE SEQUENCE</scope>
    <source>
        <strain evidence="1">TM448A01287</strain>
    </source>
</reference>
<name>A0A6H1ZMZ1_9ZZZZ</name>
<accession>A0A6H1ZMZ1</accession>
<organism evidence="1">
    <name type="scientific">viral metagenome</name>
    <dbReference type="NCBI Taxonomy" id="1070528"/>
    <lineage>
        <taxon>unclassified sequences</taxon>
        <taxon>metagenomes</taxon>
        <taxon>organismal metagenomes</taxon>
    </lineage>
</organism>
<protein>
    <submittedName>
        <fullName evidence="1">Uncharacterized protein</fullName>
    </submittedName>
</protein>
<dbReference type="EMBL" id="MT144128">
    <property type="protein sequence ID" value="QJA49286.1"/>
    <property type="molecule type" value="Genomic_DNA"/>
</dbReference>
<proteinExistence type="predicted"/>
<gene>
    <name evidence="1" type="ORF">TM448A01287_0017</name>
</gene>
<sequence length="107" mass="12040">MMKEWVTSLLFLWRRQDFECITASRIISKVPGYLVYAHYSGGAQAESKASIYNGESALEEKIVDLYAPTTGNDRFTPSFPFPFTKGLYAELDGSGTSLTVIFILKRE</sequence>